<gene>
    <name evidence="2" type="ORF">CYMTET_17086</name>
</gene>
<feature type="region of interest" description="Disordered" evidence="1">
    <location>
        <begin position="1"/>
        <end position="20"/>
    </location>
</feature>
<reference evidence="2 3" key="1">
    <citation type="journal article" date="2015" name="Genome Biol. Evol.">
        <title>Comparative Genomics of a Bacterivorous Green Alga Reveals Evolutionary Causalities and Consequences of Phago-Mixotrophic Mode of Nutrition.</title>
        <authorList>
            <person name="Burns J.A."/>
            <person name="Paasch A."/>
            <person name="Narechania A."/>
            <person name="Kim E."/>
        </authorList>
    </citation>
    <scope>NUCLEOTIDE SEQUENCE [LARGE SCALE GENOMIC DNA]</scope>
    <source>
        <strain evidence="2 3">PLY_AMNH</strain>
    </source>
</reference>
<feature type="compositionally biased region" description="Basic and acidic residues" evidence="1">
    <location>
        <begin position="1"/>
        <end position="19"/>
    </location>
</feature>
<dbReference type="AlphaFoldDB" id="A0AAE0L7N3"/>
<comment type="caution">
    <text evidence="2">The sequence shown here is derived from an EMBL/GenBank/DDBJ whole genome shotgun (WGS) entry which is preliminary data.</text>
</comment>
<accession>A0AAE0L7N3</accession>
<dbReference type="EMBL" id="LGRX02007543">
    <property type="protein sequence ID" value="KAK3274745.1"/>
    <property type="molecule type" value="Genomic_DNA"/>
</dbReference>
<proteinExistence type="predicted"/>
<evidence type="ECO:0000256" key="1">
    <source>
        <dbReference type="SAM" id="MobiDB-lite"/>
    </source>
</evidence>
<protein>
    <submittedName>
        <fullName evidence="2">Uncharacterized protein</fullName>
    </submittedName>
</protein>
<feature type="compositionally biased region" description="Basic and acidic residues" evidence="1">
    <location>
        <begin position="171"/>
        <end position="180"/>
    </location>
</feature>
<feature type="region of interest" description="Disordered" evidence="1">
    <location>
        <begin position="163"/>
        <end position="186"/>
    </location>
</feature>
<evidence type="ECO:0000313" key="3">
    <source>
        <dbReference type="Proteomes" id="UP001190700"/>
    </source>
</evidence>
<name>A0AAE0L7N3_9CHLO</name>
<evidence type="ECO:0000313" key="2">
    <source>
        <dbReference type="EMBL" id="KAK3274745.1"/>
    </source>
</evidence>
<organism evidence="2 3">
    <name type="scientific">Cymbomonas tetramitiformis</name>
    <dbReference type="NCBI Taxonomy" id="36881"/>
    <lineage>
        <taxon>Eukaryota</taxon>
        <taxon>Viridiplantae</taxon>
        <taxon>Chlorophyta</taxon>
        <taxon>Pyramimonadophyceae</taxon>
        <taxon>Pyramimonadales</taxon>
        <taxon>Pyramimonadaceae</taxon>
        <taxon>Cymbomonas</taxon>
    </lineage>
</organism>
<dbReference type="Proteomes" id="UP001190700">
    <property type="component" value="Unassembled WGS sequence"/>
</dbReference>
<keyword evidence="3" id="KW-1185">Reference proteome</keyword>
<sequence length="209" mass="22322">MDPESGKFGEWDAGHRTQESGKLVSGILDMRTQRAASSVSGMLDMPDPESGKFGDTAGVLAEGVISLHDMRTAPHSSTVLHLQLVRAARVMAQPPVGFHRCVQSWQRWKRRSTRAPKGPPKAFEFPSNLPDSRTGARAVAARDGMVSAHRRLGTSQVPAMRVAGYPGAKSGTRELSERDQTSSGVAGAEEGLHQVTMLHGDAQEAVATG</sequence>